<reference evidence="2" key="1">
    <citation type="journal article" date="2023" name="Front. Plant Sci.">
        <title>Chromosomal-level genome assembly of Melastoma candidum provides insights into trichome evolution.</title>
        <authorList>
            <person name="Zhong Y."/>
            <person name="Wu W."/>
            <person name="Sun C."/>
            <person name="Zou P."/>
            <person name="Liu Y."/>
            <person name="Dai S."/>
            <person name="Zhou R."/>
        </authorList>
    </citation>
    <scope>NUCLEOTIDE SEQUENCE [LARGE SCALE GENOMIC DNA]</scope>
</reference>
<evidence type="ECO:0000313" key="2">
    <source>
        <dbReference type="Proteomes" id="UP001057402"/>
    </source>
</evidence>
<sequence>MVTRGWIPMAIIVAIAFTCVVSNVQCQKPLAPALYVFGASTVDAGNNKILRNEEKDTSFPYGVDLQDPSLFARASNGLTYADFIAEHLGLPLPPPVLSFKDSESRSKVLTGMNYASSASGVLNQTGLITGKCLSFSKQIDLFETTVKEDLPKQIPTDLKLHLEESIILISFAENDYVLGYFLNGTISPQLDLDSYTRLLIQSFSASIERMVDLGAKRFVVSGMPPIGCSSFFLEQNQGKCNETMNKIGVSYNLQLTAVLDQLKTNRAIYYTLINPEKLDIRIVAAEMGMKHVFEQCCETDRFGNCIKGLKPCDNRDEYLLFDKHHITQIYLKYIADGCFKGSGTCLPCNIVELCRK</sequence>
<comment type="caution">
    <text evidence="1">The sequence shown here is derived from an EMBL/GenBank/DDBJ whole genome shotgun (WGS) entry which is preliminary data.</text>
</comment>
<dbReference type="Proteomes" id="UP001057402">
    <property type="component" value="Chromosome 11"/>
</dbReference>
<gene>
    <name evidence="1" type="ORF">MLD38_037821</name>
</gene>
<evidence type="ECO:0000313" key="1">
    <source>
        <dbReference type="EMBL" id="KAI4313044.1"/>
    </source>
</evidence>
<dbReference type="EMBL" id="CM042890">
    <property type="protein sequence ID" value="KAI4313044.1"/>
    <property type="molecule type" value="Genomic_DNA"/>
</dbReference>
<accession>A0ACB9LP22</accession>
<organism evidence="1 2">
    <name type="scientific">Melastoma candidum</name>
    <dbReference type="NCBI Taxonomy" id="119954"/>
    <lineage>
        <taxon>Eukaryota</taxon>
        <taxon>Viridiplantae</taxon>
        <taxon>Streptophyta</taxon>
        <taxon>Embryophyta</taxon>
        <taxon>Tracheophyta</taxon>
        <taxon>Spermatophyta</taxon>
        <taxon>Magnoliopsida</taxon>
        <taxon>eudicotyledons</taxon>
        <taxon>Gunneridae</taxon>
        <taxon>Pentapetalae</taxon>
        <taxon>rosids</taxon>
        <taxon>malvids</taxon>
        <taxon>Myrtales</taxon>
        <taxon>Melastomataceae</taxon>
        <taxon>Melastomatoideae</taxon>
        <taxon>Melastomateae</taxon>
        <taxon>Melastoma</taxon>
    </lineage>
</organism>
<name>A0ACB9LP22_9MYRT</name>
<proteinExistence type="predicted"/>
<keyword evidence="2" id="KW-1185">Reference proteome</keyword>
<protein>
    <submittedName>
        <fullName evidence="1">Uncharacterized protein</fullName>
    </submittedName>
</protein>